<dbReference type="Pfam" id="PF09459">
    <property type="entry name" value="EB_dh"/>
    <property type="match status" value="2"/>
</dbReference>
<keyword evidence="7" id="KW-0812">Transmembrane</keyword>
<evidence type="ECO:0000256" key="5">
    <source>
        <dbReference type="ARBA" id="ARBA00023004"/>
    </source>
</evidence>
<keyword evidence="5" id="KW-0408">Iron</keyword>
<evidence type="ECO:0000313" key="9">
    <source>
        <dbReference type="EMBL" id="ACV48576.1"/>
    </source>
</evidence>
<dbReference type="KEGG" id="hmu:Hmuk_2468"/>
<keyword evidence="7" id="KW-0472">Membrane</keyword>
<evidence type="ECO:0000256" key="2">
    <source>
        <dbReference type="ARBA" id="ARBA00022617"/>
    </source>
</evidence>
<protein>
    <submittedName>
        <fullName evidence="9">DMSO reductase family type II enzyme, heme b subunit</fullName>
    </submittedName>
</protein>
<dbReference type="STRING" id="485914.Hmuk_2468"/>
<evidence type="ECO:0000256" key="4">
    <source>
        <dbReference type="ARBA" id="ARBA00022982"/>
    </source>
</evidence>
<feature type="transmembrane region" description="Helical" evidence="7">
    <location>
        <begin position="35"/>
        <end position="56"/>
    </location>
</feature>
<dbReference type="Proteomes" id="UP000001746">
    <property type="component" value="Chromosome"/>
</dbReference>
<feature type="transmembrane region" description="Helical" evidence="7">
    <location>
        <begin position="278"/>
        <end position="299"/>
    </location>
</feature>
<feature type="region of interest" description="Disordered" evidence="6">
    <location>
        <begin position="1"/>
        <end position="29"/>
    </location>
</feature>
<keyword evidence="2" id="KW-0349">Heme</keyword>
<feature type="compositionally biased region" description="Basic and acidic residues" evidence="6">
    <location>
        <begin position="15"/>
        <end position="28"/>
    </location>
</feature>
<proteinExistence type="predicted"/>
<dbReference type="InterPro" id="IPR019020">
    <property type="entry name" value="Cyt-c552/DMSO_Rdtase_haem-bd"/>
</dbReference>
<feature type="region of interest" description="Disordered" evidence="6">
    <location>
        <begin position="64"/>
        <end position="104"/>
    </location>
</feature>
<dbReference type="SMART" id="SM00887">
    <property type="entry name" value="EB_dh"/>
    <property type="match status" value="1"/>
</dbReference>
<reference evidence="9 10" key="1">
    <citation type="journal article" date="2009" name="Stand. Genomic Sci.">
        <title>Complete genome sequence of Halomicrobium mukohataei type strain (arg-2).</title>
        <authorList>
            <person name="Tindall B.J."/>
            <person name="Schneider S."/>
            <person name="Lapidus A."/>
            <person name="Copeland A."/>
            <person name="Glavina Del Rio T."/>
            <person name="Nolan M."/>
            <person name="Lucas S."/>
            <person name="Chen F."/>
            <person name="Tice H."/>
            <person name="Cheng J.F."/>
            <person name="Saunders E."/>
            <person name="Bruce D."/>
            <person name="Goodwin L."/>
            <person name="Pitluck S."/>
            <person name="Mikhailova N."/>
            <person name="Pati A."/>
            <person name="Ivanova N."/>
            <person name="Mavrommatis K."/>
            <person name="Chen A."/>
            <person name="Palaniappan K."/>
            <person name="Chain P."/>
            <person name="Land M."/>
            <person name="Hauser L."/>
            <person name="Chang Y.J."/>
            <person name="Jeffries C.D."/>
            <person name="Brettin T."/>
            <person name="Han C."/>
            <person name="Rohde M."/>
            <person name="Goker M."/>
            <person name="Bristow J."/>
            <person name="Eisen J.A."/>
            <person name="Markowitz V."/>
            <person name="Hugenholtz P."/>
            <person name="Klenk H.P."/>
            <person name="Kyrpides N.C."/>
            <person name="Detter J.C."/>
        </authorList>
    </citation>
    <scope>NUCLEOTIDE SEQUENCE [LARGE SCALE GENOMIC DNA]</scope>
    <source>
        <strain evidence="10">ATCC 700874 / DSM 12286 / JCM 9738 / NCIMB 13541</strain>
    </source>
</reference>
<dbReference type="InterPro" id="IPR017838">
    <property type="entry name" value="DMSO_Rdtase_II_haem_b-bd_su"/>
</dbReference>
<evidence type="ECO:0000256" key="3">
    <source>
        <dbReference type="ARBA" id="ARBA00022723"/>
    </source>
</evidence>
<keyword evidence="7" id="KW-1133">Transmembrane helix</keyword>
<keyword evidence="3" id="KW-0479">Metal-binding</keyword>
<gene>
    <name evidence="9" type="ordered locus">Hmuk_2468</name>
</gene>
<feature type="domain" description="Cytochrome c-552/DMSO reductase-like haem-binding" evidence="8">
    <location>
        <begin position="79"/>
        <end position="257"/>
    </location>
</feature>
<dbReference type="HOGENOM" id="CLU_982137_0_0_2"/>
<dbReference type="EMBL" id="CP001688">
    <property type="protein sequence ID" value="ACV48576.1"/>
    <property type="molecule type" value="Genomic_DNA"/>
</dbReference>
<dbReference type="NCBIfam" id="TIGR03477">
    <property type="entry name" value="DMSO_red_II_gam"/>
    <property type="match status" value="1"/>
</dbReference>
<dbReference type="eggNOG" id="arCOG04198">
    <property type="taxonomic scope" value="Archaea"/>
</dbReference>
<evidence type="ECO:0000256" key="1">
    <source>
        <dbReference type="ARBA" id="ARBA00022448"/>
    </source>
</evidence>
<sequence length="306" mass="32435">MTDKAQRRQSSSSSGDEHREVARCSRMTDRRHRRALVAAVLVATLVVVSTVATPLASARPAHEIPVVERPDGPLDGPDADGWEAVPASDVPLTSAPSSVPNADDTTIEEVNVQAATTDDRLFVRLEWHDQTRDESASDVRAFADAVAVQFPANRSARPPIAMGGQDNRVNVWYWSGDTGTQELLAGGAGSTTPFDEPAIDATATHEGTGENATWTVVYSRPLDATSENRTAISDDGDLDVAFAVWNGSNGERAGQKAVSEWYYFPMSGGPGGPPYQTLLWTLAGLAIVAVTAVTAFGVYRAGGGPN</sequence>
<dbReference type="GO" id="GO:0046872">
    <property type="term" value="F:metal ion binding"/>
    <property type="evidence" value="ECO:0007669"/>
    <property type="project" value="UniProtKB-KW"/>
</dbReference>
<keyword evidence="4" id="KW-0249">Electron transport</keyword>
<keyword evidence="1" id="KW-0813">Transport</keyword>
<keyword evidence="10" id="KW-1185">Reference proteome</keyword>
<dbReference type="CDD" id="cd09623">
    <property type="entry name" value="DOMON_EBDH"/>
    <property type="match status" value="1"/>
</dbReference>
<evidence type="ECO:0000256" key="7">
    <source>
        <dbReference type="SAM" id="Phobius"/>
    </source>
</evidence>
<dbReference type="GO" id="GO:0042597">
    <property type="term" value="C:periplasmic space"/>
    <property type="evidence" value="ECO:0007669"/>
    <property type="project" value="InterPro"/>
</dbReference>
<feature type="compositionally biased region" description="Polar residues" evidence="6">
    <location>
        <begin position="94"/>
        <end position="104"/>
    </location>
</feature>
<accession>C7NYB6</accession>
<dbReference type="GO" id="GO:0020037">
    <property type="term" value="F:heme binding"/>
    <property type="evidence" value="ECO:0007669"/>
    <property type="project" value="InterPro"/>
</dbReference>
<name>C7NYB6_HALMD</name>
<dbReference type="AlphaFoldDB" id="C7NYB6"/>
<evidence type="ECO:0000259" key="8">
    <source>
        <dbReference type="SMART" id="SM00887"/>
    </source>
</evidence>
<dbReference type="Gene3D" id="2.60.40.1190">
    <property type="match status" value="1"/>
</dbReference>
<evidence type="ECO:0000256" key="6">
    <source>
        <dbReference type="SAM" id="MobiDB-lite"/>
    </source>
</evidence>
<evidence type="ECO:0000313" key="10">
    <source>
        <dbReference type="Proteomes" id="UP000001746"/>
    </source>
</evidence>
<organism evidence="9 10">
    <name type="scientific">Halomicrobium mukohataei (strain ATCC 700874 / DSM 12286 / JCM 9738 / NCIMB 13541)</name>
    <name type="common">Haloarcula mukohataei</name>
    <dbReference type="NCBI Taxonomy" id="485914"/>
    <lineage>
        <taxon>Archaea</taxon>
        <taxon>Methanobacteriati</taxon>
        <taxon>Methanobacteriota</taxon>
        <taxon>Stenosarchaea group</taxon>
        <taxon>Halobacteria</taxon>
        <taxon>Halobacteriales</taxon>
        <taxon>Haloarculaceae</taxon>
        <taxon>Halomicrobium</taxon>
    </lineage>
</organism>